<dbReference type="Gene3D" id="1.20.120.1220">
    <property type="match status" value="1"/>
</dbReference>
<dbReference type="Proteomes" id="UP000271426">
    <property type="component" value="Chromosome"/>
</dbReference>
<dbReference type="GO" id="GO:0004190">
    <property type="term" value="F:aspartic-type endopeptidase activity"/>
    <property type="evidence" value="ECO:0007669"/>
    <property type="project" value="InterPro"/>
</dbReference>
<evidence type="ECO:0000256" key="1">
    <source>
        <dbReference type="SAM" id="Phobius"/>
    </source>
</evidence>
<evidence type="ECO:0000259" key="2">
    <source>
        <dbReference type="Pfam" id="PF01478"/>
    </source>
</evidence>
<organism evidence="3 4">
    <name type="scientific">Corynebacterium pseudopelargi</name>
    <dbReference type="NCBI Taxonomy" id="2080757"/>
    <lineage>
        <taxon>Bacteria</taxon>
        <taxon>Bacillati</taxon>
        <taxon>Actinomycetota</taxon>
        <taxon>Actinomycetes</taxon>
        <taxon>Mycobacteriales</taxon>
        <taxon>Corynebacteriaceae</taxon>
        <taxon>Corynebacterium</taxon>
    </lineage>
</organism>
<proteinExistence type="predicted"/>
<keyword evidence="4" id="KW-1185">Reference proteome</keyword>
<accession>A0A3G6IUC9</accession>
<evidence type="ECO:0000313" key="4">
    <source>
        <dbReference type="Proteomes" id="UP000271426"/>
    </source>
</evidence>
<reference evidence="3 4" key="1">
    <citation type="submission" date="2018-11" db="EMBL/GenBank/DDBJ databases">
        <authorList>
            <person name="Kleinhagauer T."/>
            <person name="Glaeser S.P."/>
            <person name="Spergser J."/>
            <person name="Ruckert C."/>
            <person name="Kaempfer P."/>
            <person name="Busse H.-J."/>
        </authorList>
    </citation>
    <scope>NUCLEOTIDE SEQUENCE [LARGE SCALE GENOMIC DNA]</scope>
    <source>
        <strain evidence="3 4">812CH</strain>
    </source>
</reference>
<feature type="transmembrane region" description="Helical" evidence="1">
    <location>
        <begin position="48"/>
        <end position="68"/>
    </location>
</feature>
<dbReference type="Pfam" id="PF01478">
    <property type="entry name" value="Peptidase_A24"/>
    <property type="match status" value="1"/>
</dbReference>
<dbReference type="RefSeq" id="WP_123960138.1">
    <property type="nucleotide sequence ID" value="NZ_CP033898.1"/>
</dbReference>
<dbReference type="KEGG" id="cpso:CPPEL_05285"/>
<keyword evidence="1" id="KW-0472">Membrane</keyword>
<feature type="transmembrane region" description="Helical" evidence="1">
    <location>
        <begin position="88"/>
        <end position="109"/>
    </location>
</feature>
<dbReference type="GO" id="GO:0016020">
    <property type="term" value="C:membrane"/>
    <property type="evidence" value="ECO:0007669"/>
    <property type="project" value="InterPro"/>
</dbReference>
<protein>
    <submittedName>
        <fullName evidence="3">Type IV leader peptidase family protein</fullName>
    </submittedName>
</protein>
<keyword evidence="1" id="KW-1133">Transmembrane helix</keyword>
<keyword evidence="1" id="KW-0812">Transmembrane</keyword>
<dbReference type="OrthoDB" id="4428077at2"/>
<dbReference type="AlphaFoldDB" id="A0A3G6IUC9"/>
<dbReference type="EMBL" id="CP033898">
    <property type="protein sequence ID" value="AZA09177.1"/>
    <property type="molecule type" value="Genomic_DNA"/>
</dbReference>
<name>A0A3G6IUC9_9CORY</name>
<feature type="transmembrane region" description="Helical" evidence="1">
    <location>
        <begin position="121"/>
        <end position="139"/>
    </location>
</feature>
<feature type="domain" description="Prepilin type IV endopeptidase peptidase" evidence="2">
    <location>
        <begin position="6"/>
        <end position="109"/>
    </location>
</feature>
<gene>
    <name evidence="3" type="ORF">CPPEL_05285</name>
</gene>
<dbReference type="InterPro" id="IPR000045">
    <property type="entry name" value="Prepilin_IV_endopep_pep"/>
</dbReference>
<sequence>MGIWGLVFALWAMYLSAWDLRSHRLPNHATLPAALGVGAWRMMQDPGYIVAGLLWFGLYALVAVVLQGGVGGGDLKLAPTLGWLLAPLGLQAVLLAIVLASALTLLLGIASRCVGQGQAKGVAHGPGMLLASAIAWWIST</sequence>
<evidence type="ECO:0000313" key="3">
    <source>
        <dbReference type="EMBL" id="AZA09177.1"/>
    </source>
</evidence>